<gene>
    <name evidence="1" type="ORF">OSB04_009692</name>
</gene>
<protein>
    <submittedName>
        <fullName evidence="1">Uncharacterized protein</fullName>
    </submittedName>
</protein>
<sequence length="158" mass="17378">MKDAICTGLQGGSRGQISVSLLRGVAKDRRKTLKQVEEYDVGATIQLSGEQKVPRLEIERLTSESLLVVQPIGLVNEITGKLLEAITLLLRSELSSHLLREAAGSSSNPSGGELTIEGHGMRLLKVYAWAKVRKHVFHGGSNYLAYVVDSRAETRRRR</sequence>
<dbReference type="Proteomes" id="UP001172457">
    <property type="component" value="Chromosome 3"/>
</dbReference>
<keyword evidence="2" id="KW-1185">Reference proteome</keyword>
<proteinExistence type="predicted"/>
<organism evidence="1 2">
    <name type="scientific">Centaurea solstitialis</name>
    <name type="common">yellow star-thistle</name>
    <dbReference type="NCBI Taxonomy" id="347529"/>
    <lineage>
        <taxon>Eukaryota</taxon>
        <taxon>Viridiplantae</taxon>
        <taxon>Streptophyta</taxon>
        <taxon>Embryophyta</taxon>
        <taxon>Tracheophyta</taxon>
        <taxon>Spermatophyta</taxon>
        <taxon>Magnoliopsida</taxon>
        <taxon>eudicotyledons</taxon>
        <taxon>Gunneridae</taxon>
        <taxon>Pentapetalae</taxon>
        <taxon>asterids</taxon>
        <taxon>campanulids</taxon>
        <taxon>Asterales</taxon>
        <taxon>Asteraceae</taxon>
        <taxon>Carduoideae</taxon>
        <taxon>Cardueae</taxon>
        <taxon>Centaureinae</taxon>
        <taxon>Centaurea</taxon>
    </lineage>
</organism>
<evidence type="ECO:0000313" key="1">
    <source>
        <dbReference type="EMBL" id="KAJ9555078.1"/>
    </source>
</evidence>
<accession>A0AA38TDM3</accession>
<reference evidence="1" key="1">
    <citation type="submission" date="2023-03" db="EMBL/GenBank/DDBJ databases">
        <title>Chromosome-scale reference genome and RAD-based genetic map of yellow starthistle (Centaurea solstitialis) reveal putative structural variation and QTLs associated with invader traits.</title>
        <authorList>
            <person name="Reatini B."/>
            <person name="Cang F.A."/>
            <person name="Jiang Q."/>
            <person name="Mckibben M.T.W."/>
            <person name="Barker M.S."/>
            <person name="Rieseberg L.H."/>
            <person name="Dlugosch K.M."/>
        </authorList>
    </citation>
    <scope>NUCLEOTIDE SEQUENCE</scope>
    <source>
        <strain evidence="1">CAN-66</strain>
        <tissue evidence="1">Leaf</tissue>
    </source>
</reference>
<dbReference type="AlphaFoldDB" id="A0AA38TDM3"/>
<name>A0AA38TDM3_9ASTR</name>
<comment type="caution">
    <text evidence="1">The sequence shown here is derived from an EMBL/GenBank/DDBJ whole genome shotgun (WGS) entry which is preliminary data.</text>
</comment>
<dbReference type="EMBL" id="JARYMX010000003">
    <property type="protein sequence ID" value="KAJ9555078.1"/>
    <property type="molecule type" value="Genomic_DNA"/>
</dbReference>
<evidence type="ECO:0000313" key="2">
    <source>
        <dbReference type="Proteomes" id="UP001172457"/>
    </source>
</evidence>